<organism evidence="2 4">
    <name type="scientific">Listeria swaminathanii</name>
    <dbReference type="NCBI Taxonomy" id="2713501"/>
    <lineage>
        <taxon>Bacteria</taxon>
        <taxon>Bacillati</taxon>
        <taxon>Bacillota</taxon>
        <taxon>Bacilli</taxon>
        <taxon>Bacillales</taxon>
        <taxon>Listeriaceae</taxon>
        <taxon>Listeria</taxon>
    </lineage>
</organism>
<dbReference type="GeneID" id="93240070"/>
<evidence type="ECO:0000313" key="5">
    <source>
        <dbReference type="Proteomes" id="UP001267344"/>
    </source>
</evidence>
<feature type="signal peptide" evidence="1">
    <location>
        <begin position="1"/>
        <end position="25"/>
    </location>
</feature>
<dbReference type="Proteomes" id="UP000572016">
    <property type="component" value="Unassembled WGS sequence"/>
</dbReference>
<keyword evidence="5" id="KW-1185">Reference proteome</keyword>
<evidence type="ECO:0000313" key="4">
    <source>
        <dbReference type="Proteomes" id="UP000572016"/>
    </source>
</evidence>
<dbReference type="EMBL" id="JASBAG010000002">
    <property type="protein sequence ID" value="MDT0096874.1"/>
    <property type="molecule type" value="Genomic_DNA"/>
</dbReference>
<accession>A0A7X1DNN1</accession>
<reference evidence="2 4" key="1">
    <citation type="submission" date="2020-03" db="EMBL/GenBank/DDBJ databases">
        <title>Soil Listeria distribution.</title>
        <authorList>
            <person name="Liao J."/>
            <person name="Wiedmann M."/>
        </authorList>
    </citation>
    <scope>NUCLEOTIDE SEQUENCE [LARGE SCALE GENOMIC DNA]</scope>
    <source>
        <strain evidence="2 4">FSL L7-0020</strain>
    </source>
</reference>
<comment type="caution">
    <text evidence="2">The sequence shown here is derived from an EMBL/GenBank/DDBJ whole genome shotgun (WGS) entry which is preliminary data.</text>
</comment>
<proteinExistence type="predicted"/>
<dbReference type="SUPFAM" id="SSF159121">
    <property type="entry name" value="BC4932-like"/>
    <property type="match status" value="1"/>
</dbReference>
<dbReference type="AlphaFoldDB" id="A0A7X1DNN1"/>
<dbReference type="EMBL" id="JAATOD010000002">
    <property type="protein sequence ID" value="MBC2330178.1"/>
    <property type="molecule type" value="Genomic_DNA"/>
</dbReference>
<evidence type="ECO:0000256" key="1">
    <source>
        <dbReference type="SAM" id="SignalP"/>
    </source>
</evidence>
<dbReference type="Pfam" id="PF06486">
    <property type="entry name" value="DUF1093"/>
    <property type="match status" value="1"/>
</dbReference>
<protein>
    <submittedName>
        <fullName evidence="2">YxeA family protein</fullName>
    </submittedName>
</protein>
<dbReference type="Proteomes" id="UP001267344">
    <property type="component" value="Unassembled WGS sequence"/>
</dbReference>
<dbReference type="RefSeq" id="WP_185638594.1">
    <property type="nucleotide sequence ID" value="NZ_CP156021.1"/>
</dbReference>
<dbReference type="InterPro" id="IPR036166">
    <property type="entry name" value="YxeA-like_sf"/>
</dbReference>
<dbReference type="Gene3D" id="2.40.50.480">
    <property type="match status" value="1"/>
</dbReference>
<evidence type="ECO:0000313" key="3">
    <source>
        <dbReference type="EMBL" id="MDT0096874.1"/>
    </source>
</evidence>
<dbReference type="NCBIfam" id="TIGR01655">
    <property type="entry name" value="yxeA_fam"/>
    <property type="match status" value="1"/>
</dbReference>
<name>A0A7X1DNN1_9LIST</name>
<gene>
    <name evidence="2" type="ORF">HCX62_09035</name>
    <name evidence="3" type="ORF">QJV39_09125</name>
</gene>
<sequence>MFTKKRGLMLLAAILLTVCAIWEYAMPTDAAVKSYYLKVEATGKPVQKNQFKGFKYNAKVYDDKGKQKQLTFYSEKELTKNDQFKVLIGENKMVVNYKKIKNVPDTMKYLAEQ</sequence>
<reference evidence="3 5" key="2">
    <citation type="submission" date="2023-05" db="EMBL/GenBank/DDBJ databases">
        <title>A Combination of Whole Genome Sequencing and Metagenomics Reveals Diversity of Listeria spp. in Soil Collected from the Nantahala National Forest.</title>
        <authorList>
            <person name="Wang J."/>
            <person name="Schamp C.N."/>
            <person name="Hudson L.K."/>
            <person name="Chaggar H.K."/>
            <person name="Bryan D.W."/>
            <person name="Radosevich M."/>
            <person name="Denes T.G."/>
        </authorList>
    </citation>
    <scope>NUCLEOTIDE SEQUENCE [LARGE SCALE GENOMIC DNA]</scope>
    <source>
        <strain evidence="3 5">UTK S2-0009</strain>
    </source>
</reference>
<feature type="chain" id="PRO_5038577787" evidence="1">
    <location>
        <begin position="26"/>
        <end position="113"/>
    </location>
</feature>
<dbReference type="InterPro" id="IPR006542">
    <property type="entry name" value="DUF1093"/>
</dbReference>
<evidence type="ECO:0000313" key="2">
    <source>
        <dbReference type="EMBL" id="MBC2330178.1"/>
    </source>
</evidence>
<keyword evidence="1" id="KW-0732">Signal</keyword>